<reference evidence="3" key="1">
    <citation type="journal article" date="2021" name="Elife">
        <title>Highly contiguous assemblies of 101 drosophilid genomes.</title>
        <authorList>
            <person name="Kim B.Y."/>
            <person name="Wang J.R."/>
            <person name="Miller D.E."/>
            <person name="Barmina O."/>
            <person name="Delaney E."/>
            <person name="Thompson A."/>
            <person name="Comeault A.A."/>
            <person name="Peede D."/>
            <person name="D'Agostino E.R."/>
            <person name="Pelaez J."/>
            <person name="Aguilar J.M."/>
            <person name="Haji D."/>
            <person name="Matsunaga T."/>
            <person name="Armstrong E.E."/>
            <person name="Zych M."/>
            <person name="Ogawa Y."/>
            <person name="Stamenkovic-Radak M."/>
            <person name="Jelic M."/>
            <person name="Veselinovic M.S."/>
            <person name="Tanaskovic M."/>
            <person name="Eric P."/>
            <person name="Gao J.J."/>
            <person name="Katoh T.K."/>
            <person name="Toda M.J."/>
            <person name="Watabe H."/>
            <person name="Watada M."/>
            <person name="Davis J.S."/>
            <person name="Moyle L.C."/>
            <person name="Manoli G."/>
            <person name="Bertolini E."/>
            <person name="Kostal V."/>
            <person name="Hawley R.S."/>
            <person name="Takahashi A."/>
            <person name="Jones C.D."/>
            <person name="Price D.K."/>
            <person name="Whiteman N."/>
            <person name="Kopp A."/>
            <person name="Matute D.R."/>
            <person name="Petrov D.A."/>
        </authorList>
    </citation>
    <scope>NUCLEOTIDE SEQUENCE [LARGE SCALE GENOMIC DNA]</scope>
</reference>
<dbReference type="GeneID" id="108051849"/>
<gene>
    <name evidence="4" type="primary">LOC108051849</name>
    <name evidence="2" type="synonym">108051849</name>
</gene>
<reference evidence="2" key="3">
    <citation type="submission" date="2025-05" db="UniProtKB">
        <authorList>
            <consortium name="EnsemblMetazoa"/>
        </authorList>
    </citation>
    <scope>IDENTIFICATION</scope>
</reference>
<sequence length="165" mass="19255">MSAFGSFKKLELEHIASTRSSLSLDSQAVEQLRHQWYDYFSSLPKTPFELQLAKARADRALELVKSKQKTALEQVHSTPKSVRRPLTALHTSPRTTSRMKEVERRMQQSKFEEPRSQYNLCPKCGLVKDSIFNHRHAEERLKKLLEQHPSLVPMGLRRPRHLRLL</sequence>
<dbReference type="RefSeq" id="XP_016989596.1">
    <property type="nucleotide sequence ID" value="XM_017134107.1"/>
</dbReference>
<dbReference type="Proteomes" id="UP001652680">
    <property type="component" value="Unassembled WGS sequence"/>
</dbReference>
<dbReference type="EnsemblMetazoa" id="XM_017134107.2">
    <property type="protein sequence ID" value="XP_016989596.1"/>
    <property type="gene ID" value="LOC108051849"/>
</dbReference>
<dbReference type="OrthoDB" id="7833747at2759"/>
<proteinExistence type="predicted"/>
<evidence type="ECO:0000256" key="1">
    <source>
        <dbReference type="SAM" id="MobiDB-lite"/>
    </source>
</evidence>
<dbReference type="OMA" id="PRTTNRM"/>
<feature type="region of interest" description="Disordered" evidence="1">
    <location>
        <begin position="72"/>
        <end position="100"/>
    </location>
</feature>
<reference evidence="4" key="2">
    <citation type="submission" date="2025-04" db="UniProtKB">
        <authorList>
            <consortium name="RefSeq"/>
        </authorList>
    </citation>
    <scope>IDENTIFICATION</scope>
</reference>
<protein>
    <submittedName>
        <fullName evidence="4">Uncharacterized protein LOC108051849</fullName>
    </submittedName>
</protein>
<organism evidence="4">
    <name type="scientific">Drosophila rhopaloa</name>
    <name type="common">Fruit fly</name>
    <dbReference type="NCBI Taxonomy" id="1041015"/>
    <lineage>
        <taxon>Eukaryota</taxon>
        <taxon>Metazoa</taxon>
        <taxon>Ecdysozoa</taxon>
        <taxon>Arthropoda</taxon>
        <taxon>Hexapoda</taxon>
        <taxon>Insecta</taxon>
        <taxon>Pterygota</taxon>
        <taxon>Neoptera</taxon>
        <taxon>Endopterygota</taxon>
        <taxon>Diptera</taxon>
        <taxon>Brachycera</taxon>
        <taxon>Muscomorpha</taxon>
        <taxon>Ephydroidea</taxon>
        <taxon>Drosophilidae</taxon>
        <taxon>Drosophila</taxon>
        <taxon>Sophophora</taxon>
    </lineage>
</organism>
<accession>A0A6P4FWL9</accession>
<name>A0A6P4FWL9_DRORH</name>
<evidence type="ECO:0000313" key="3">
    <source>
        <dbReference type="Proteomes" id="UP001652680"/>
    </source>
</evidence>
<dbReference type="AlphaFoldDB" id="A0A6P4FWL9"/>
<evidence type="ECO:0000313" key="4">
    <source>
        <dbReference type="RefSeq" id="XP_016989596.1"/>
    </source>
</evidence>
<evidence type="ECO:0000313" key="2">
    <source>
        <dbReference type="EnsemblMetazoa" id="XP_016989596.1"/>
    </source>
</evidence>
<keyword evidence="3" id="KW-1185">Reference proteome</keyword>